<reference evidence="4" key="1">
    <citation type="submission" date="2023-03" db="EMBL/GenBank/DDBJ databases">
        <title>Massive genome expansion in bonnet fungi (Mycena s.s.) driven by repeated elements and novel gene families across ecological guilds.</title>
        <authorList>
            <consortium name="Lawrence Berkeley National Laboratory"/>
            <person name="Harder C.B."/>
            <person name="Miyauchi S."/>
            <person name="Viragh M."/>
            <person name="Kuo A."/>
            <person name="Thoen E."/>
            <person name="Andreopoulos B."/>
            <person name="Lu D."/>
            <person name="Skrede I."/>
            <person name="Drula E."/>
            <person name="Henrissat B."/>
            <person name="Morin E."/>
            <person name="Kohler A."/>
            <person name="Barry K."/>
            <person name="LaButti K."/>
            <person name="Morin E."/>
            <person name="Salamov A."/>
            <person name="Lipzen A."/>
            <person name="Mereny Z."/>
            <person name="Hegedus B."/>
            <person name="Baldrian P."/>
            <person name="Stursova M."/>
            <person name="Weitz H."/>
            <person name="Taylor A."/>
            <person name="Grigoriev I.V."/>
            <person name="Nagy L.G."/>
            <person name="Martin F."/>
            <person name="Kauserud H."/>
        </authorList>
    </citation>
    <scope>NUCLEOTIDE SEQUENCE</scope>
    <source>
        <strain evidence="4">9284</strain>
    </source>
</reference>
<evidence type="ECO:0000313" key="5">
    <source>
        <dbReference type="Proteomes" id="UP001221142"/>
    </source>
</evidence>
<evidence type="ECO:0000256" key="2">
    <source>
        <dbReference type="SAM" id="Phobius"/>
    </source>
</evidence>
<dbReference type="GO" id="GO:0022857">
    <property type="term" value="F:transmembrane transporter activity"/>
    <property type="evidence" value="ECO:0007669"/>
    <property type="project" value="InterPro"/>
</dbReference>
<keyword evidence="2" id="KW-0812">Transmembrane</keyword>
<proteinExistence type="inferred from homology"/>
<keyword evidence="5" id="KW-1185">Reference proteome</keyword>
<feature type="domain" description="Threonine/serine exporter-like N-terminal" evidence="3">
    <location>
        <begin position="85"/>
        <end position="326"/>
    </location>
</feature>
<feature type="transmembrane region" description="Helical" evidence="2">
    <location>
        <begin position="464"/>
        <end position="484"/>
    </location>
</feature>
<dbReference type="EMBL" id="JARKIF010000004">
    <property type="protein sequence ID" value="KAJ7642200.1"/>
    <property type="molecule type" value="Genomic_DNA"/>
</dbReference>
<dbReference type="AlphaFoldDB" id="A0AAD7FW82"/>
<comment type="similarity">
    <text evidence="1">Belongs to the ThrE exporter (TC 2.A.79) family.</text>
</comment>
<dbReference type="InterPro" id="IPR051361">
    <property type="entry name" value="ThrE/Ser_Exporter"/>
</dbReference>
<accession>A0AAD7FW82</accession>
<name>A0AAD7FW82_9AGAR</name>
<feature type="transmembrane region" description="Helical" evidence="2">
    <location>
        <begin position="223"/>
        <end position="239"/>
    </location>
</feature>
<protein>
    <submittedName>
        <fullName evidence="4">DUF1212-domain-containing protein</fullName>
    </submittedName>
</protein>
<dbReference type="Pfam" id="PF06738">
    <property type="entry name" value="ThrE"/>
    <property type="match status" value="1"/>
</dbReference>
<feature type="transmembrane region" description="Helical" evidence="2">
    <location>
        <begin position="309"/>
        <end position="326"/>
    </location>
</feature>
<dbReference type="PANTHER" id="PTHR31082">
    <property type="entry name" value="PHEROMONE-REGULATED MEMBRANE PROTEIN 10"/>
    <property type="match status" value="1"/>
</dbReference>
<organism evidence="4 5">
    <name type="scientific">Roridomyces roridus</name>
    <dbReference type="NCBI Taxonomy" id="1738132"/>
    <lineage>
        <taxon>Eukaryota</taxon>
        <taxon>Fungi</taxon>
        <taxon>Dikarya</taxon>
        <taxon>Basidiomycota</taxon>
        <taxon>Agaricomycotina</taxon>
        <taxon>Agaricomycetes</taxon>
        <taxon>Agaricomycetidae</taxon>
        <taxon>Agaricales</taxon>
        <taxon>Marasmiineae</taxon>
        <taxon>Mycenaceae</taxon>
        <taxon>Roridomyces</taxon>
    </lineage>
</organism>
<dbReference type="InterPro" id="IPR010619">
    <property type="entry name" value="ThrE-like_N"/>
</dbReference>
<dbReference type="Proteomes" id="UP001221142">
    <property type="component" value="Unassembled WGS sequence"/>
</dbReference>
<feature type="transmembrane region" description="Helical" evidence="2">
    <location>
        <begin position="394"/>
        <end position="412"/>
    </location>
</feature>
<feature type="transmembrane region" description="Helical" evidence="2">
    <location>
        <begin position="270"/>
        <end position="289"/>
    </location>
</feature>
<comment type="caution">
    <text evidence="4">The sequence shown here is derived from an EMBL/GenBank/DDBJ whole genome shotgun (WGS) entry which is preliminary data.</text>
</comment>
<feature type="transmembrane region" description="Helical" evidence="2">
    <location>
        <begin position="245"/>
        <end position="265"/>
    </location>
</feature>
<evidence type="ECO:0000259" key="3">
    <source>
        <dbReference type="Pfam" id="PF06738"/>
    </source>
</evidence>
<gene>
    <name evidence="4" type="ORF">FB45DRAFT_976464</name>
</gene>
<keyword evidence="2" id="KW-0472">Membrane</keyword>
<feature type="transmembrane region" description="Helical" evidence="2">
    <location>
        <begin position="368"/>
        <end position="388"/>
    </location>
</feature>
<dbReference type="PANTHER" id="PTHR31082:SF4">
    <property type="entry name" value="PHEROMONE-REGULATED MEMBRANE PROTEIN 10"/>
    <property type="match status" value="1"/>
</dbReference>
<keyword evidence="2" id="KW-1133">Transmembrane helix</keyword>
<feature type="transmembrane region" description="Helical" evidence="2">
    <location>
        <begin position="419"/>
        <end position="444"/>
    </location>
</feature>
<evidence type="ECO:0000313" key="4">
    <source>
        <dbReference type="EMBL" id="KAJ7642200.1"/>
    </source>
</evidence>
<evidence type="ECO:0000256" key="1">
    <source>
        <dbReference type="ARBA" id="ARBA00034125"/>
    </source>
</evidence>
<sequence length="496" mass="53782">MGTRRRRTLSFKPPLPAVFLAMTMTLRELGSRRDSMMSSRTESTLASAHGCTPGKDKHGERAPHWRENAECYITHHAAQTSQRQDLILKLARVFMMLGAPSYRLEAQIQDVCSVLDVQAEMLYLPDSFFVSFTDNASGIGSGTAKLIRQTRTLNLGKLKAAYGIYSSIVHGERSVVELSNALDDLMFAAKQEYRQAWWKLALAGGMCSATICPVGFNGSFLDALISFPLGALLIGIQLLSAQNELYSNLFELSMATLFSFLSAFLASTHVFCYCAVASASIVLILPGFFVYTGALEIMSRNLISGSVRMGYVIVYALFLGFGLAMARRGSVDYTCTLSHNPDGPWWQRTFTFYWSGLKNFSPWRSRQMLLLILFSLVGFVPSHFAGIAVESQSYVGPAVGTLAVGVSASLYATFFSENAFVVMITGILYQLPAGMGNNGGLLSYASDTDSGSPTSLLAGFETGVQLIGVGVAMSIGLGIALLLVHPMSRGRGVVMS</sequence>